<gene>
    <name evidence="2" type="ORF">AXE73_04110</name>
</gene>
<feature type="compositionally biased region" description="Polar residues" evidence="1">
    <location>
        <begin position="485"/>
        <end position="497"/>
    </location>
</feature>
<protein>
    <recommendedName>
        <fullName evidence="4">Phage portal protein</fullName>
    </recommendedName>
</protein>
<dbReference type="RefSeq" id="WP_116689654.1">
    <property type="nucleotide sequence ID" value="NZ_LRTT01000001.1"/>
</dbReference>
<dbReference type="Proteomes" id="UP000258533">
    <property type="component" value="Unassembled WGS sequence"/>
</dbReference>
<feature type="region of interest" description="Disordered" evidence="1">
    <location>
        <begin position="461"/>
        <end position="497"/>
    </location>
</feature>
<evidence type="ECO:0008006" key="4">
    <source>
        <dbReference type="Google" id="ProtNLM"/>
    </source>
</evidence>
<evidence type="ECO:0000313" key="2">
    <source>
        <dbReference type="EMBL" id="RFD77770.1"/>
    </source>
</evidence>
<name>A0A3E1IXV7_GARVA</name>
<sequence length="497" mass="54825">MTLQDFENTSSQLLSFGSKIDGVDEKDMPTIKRLYDTWQQHYESNQKRTKYFNADETVKNLNISIPEGVARRVKAVVGWSAKAVRALADLSVYDGLQINGDDIHNMRAIAEANQFSVILPQAIISAYKHSCSFLAIYKDVDAGGAVRITPRSALMSSALWDMGHQEVKAAMTITGTNEKNEVNEVRFWLKGYSYEVKKVEGAWKATLAEQSYQGVSVVPICYDPQLDRPFGRSRITRPLMSYTDMAIRTFVRMEATAEFYSIPKLWFLGLSEDAQKAQWSNYISAINGVTKDEDGDTPTLQQITQASMTPHSEMLKTIALMVASETGLPACDLGITTSNPTSAEAMSVAERKLTREADRQNLIFSQSIIKALGIAVCLQNDGMTTIPPDVYAAQVAWKPTQEVSMGARGDFFNKVAATCPSYAMNEIAWRQLGFSDTESRTLLNEARKTRALDSLNSLLGKETTIGNKGGYESSSSSQQEDKRLSATSSAGSTTENS</sequence>
<evidence type="ECO:0000256" key="1">
    <source>
        <dbReference type="SAM" id="MobiDB-lite"/>
    </source>
</evidence>
<organism evidence="2 3">
    <name type="scientific">Gardnerella vaginalis</name>
    <dbReference type="NCBI Taxonomy" id="2702"/>
    <lineage>
        <taxon>Bacteria</taxon>
        <taxon>Bacillati</taxon>
        <taxon>Actinomycetota</taxon>
        <taxon>Actinomycetes</taxon>
        <taxon>Bifidobacteriales</taxon>
        <taxon>Bifidobacteriaceae</taxon>
        <taxon>Gardnerella</taxon>
    </lineage>
</organism>
<dbReference type="AlphaFoldDB" id="A0A3E1IXV7"/>
<accession>A0A3E1IXV7</accession>
<proteinExistence type="predicted"/>
<comment type="caution">
    <text evidence="2">The sequence shown here is derived from an EMBL/GenBank/DDBJ whole genome shotgun (WGS) entry which is preliminary data.</text>
</comment>
<dbReference type="Pfam" id="PF05133">
    <property type="entry name" value="SPP1_portal"/>
    <property type="match status" value="1"/>
</dbReference>
<dbReference type="InterPro" id="IPR021145">
    <property type="entry name" value="Portal_protein_SPP1_Gp6-like"/>
</dbReference>
<reference evidence="2 3" key="1">
    <citation type="submission" date="2016-02" db="EMBL/GenBank/DDBJ databases">
        <title>Gardnerella vaginalis Subgroups Defined by cpn60 Sequencing and Sialidase Activity in Isolates from Canada, Belgium and Kenya.</title>
        <authorList>
            <person name="Schellenberg J."/>
            <person name="Paramel Jayaprakash T."/>
            <person name="Withana Gamage N."/>
            <person name="Patterson M.H."/>
            <person name="Vaneechoutte M."/>
            <person name="Hill J.E."/>
        </authorList>
    </citation>
    <scope>NUCLEOTIDE SEQUENCE [LARGE SCALE GENOMIC DNA]</scope>
    <source>
        <strain evidence="2 3">N144</strain>
    </source>
</reference>
<dbReference type="EMBL" id="LRTT01000001">
    <property type="protein sequence ID" value="RFD77770.1"/>
    <property type="molecule type" value="Genomic_DNA"/>
</dbReference>
<evidence type="ECO:0000313" key="3">
    <source>
        <dbReference type="Proteomes" id="UP000258533"/>
    </source>
</evidence>